<dbReference type="Gene3D" id="3.30.160.20">
    <property type="match status" value="1"/>
</dbReference>
<evidence type="ECO:0000256" key="10">
    <source>
        <dbReference type="SAM" id="MobiDB-lite"/>
    </source>
</evidence>
<keyword evidence="2" id="KW-0699">rRNA-binding</keyword>
<dbReference type="InterPro" id="IPR014721">
    <property type="entry name" value="Ribsml_uS5_D2-typ_fold_subgr"/>
</dbReference>
<feature type="compositionally biased region" description="Polar residues" evidence="10">
    <location>
        <begin position="1"/>
        <end position="27"/>
    </location>
</feature>
<dbReference type="InterPro" id="IPR013810">
    <property type="entry name" value="Ribosomal_uS5_N"/>
</dbReference>
<keyword evidence="5 8" id="KW-0687">Ribonucleoprotein</keyword>
<dbReference type="SUPFAM" id="SSF54211">
    <property type="entry name" value="Ribosomal protein S5 domain 2-like"/>
    <property type="match status" value="1"/>
</dbReference>
<dbReference type="GO" id="GO:0006412">
    <property type="term" value="P:translation"/>
    <property type="evidence" value="ECO:0007669"/>
    <property type="project" value="InterPro"/>
</dbReference>
<evidence type="ECO:0000256" key="2">
    <source>
        <dbReference type="ARBA" id="ARBA00022730"/>
    </source>
</evidence>
<gene>
    <name evidence="12" type="ORF">COY98_03745</name>
</gene>
<feature type="domain" description="S5 DRBM" evidence="11">
    <location>
        <begin position="76"/>
        <end position="139"/>
    </location>
</feature>
<comment type="caution">
    <text evidence="12">The sequence shown here is derived from an EMBL/GenBank/DDBJ whole genome shotgun (WGS) entry which is preliminary data.</text>
</comment>
<dbReference type="PROSITE" id="PS50881">
    <property type="entry name" value="S5_DSRBD"/>
    <property type="match status" value="1"/>
</dbReference>
<dbReference type="AlphaFoldDB" id="A0A2M7Q4W3"/>
<proteinExistence type="inferred from homology"/>
<evidence type="ECO:0000256" key="5">
    <source>
        <dbReference type="ARBA" id="ARBA00023274"/>
    </source>
</evidence>
<evidence type="ECO:0000259" key="11">
    <source>
        <dbReference type="PROSITE" id="PS50881"/>
    </source>
</evidence>
<dbReference type="GO" id="GO:0005840">
    <property type="term" value="C:ribosome"/>
    <property type="evidence" value="ECO:0007669"/>
    <property type="project" value="UniProtKB-KW"/>
</dbReference>
<comment type="similarity">
    <text evidence="1 9">Belongs to the universal ribosomal protein uS5 family.</text>
</comment>
<keyword evidence="4 8" id="KW-0689">Ribosomal protein</keyword>
<reference evidence="13" key="1">
    <citation type="submission" date="2017-09" db="EMBL/GenBank/DDBJ databases">
        <title>Depth-based differentiation of microbial function through sediment-hosted aquifers and enrichment of novel symbionts in the deep terrestrial subsurface.</title>
        <authorList>
            <person name="Probst A.J."/>
            <person name="Ladd B."/>
            <person name="Jarett J.K."/>
            <person name="Geller-Mcgrath D.E."/>
            <person name="Sieber C.M.K."/>
            <person name="Emerson J.B."/>
            <person name="Anantharaman K."/>
            <person name="Thomas B.C."/>
            <person name="Malmstrom R."/>
            <person name="Stieglmeier M."/>
            <person name="Klingl A."/>
            <person name="Woyke T."/>
            <person name="Ryan C.M."/>
            <person name="Banfield J.F."/>
        </authorList>
    </citation>
    <scope>NUCLEOTIDE SEQUENCE [LARGE SCALE GENOMIC DNA]</scope>
</reference>
<feature type="compositionally biased region" description="Low complexity" evidence="10">
    <location>
        <begin position="28"/>
        <end position="45"/>
    </location>
</feature>
<dbReference type="InterPro" id="IPR020568">
    <property type="entry name" value="Ribosomal_Su5_D2-typ_SF"/>
</dbReference>
<evidence type="ECO:0000256" key="9">
    <source>
        <dbReference type="RuleBase" id="RU003823"/>
    </source>
</evidence>
<dbReference type="GO" id="GO:0019843">
    <property type="term" value="F:rRNA binding"/>
    <property type="evidence" value="ECO:0007669"/>
    <property type="project" value="UniProtKB-KW"/>
</dbReference>
<organism evidence="12 13">
    <name type="scientific">Candidatus Yonathbacteria bacterium CG_4_10_14_0_8_um_filter_43_17</name>
    <dbReference type="NCBI Taxonomy" id="1975099"/>
    <lineage>
        <taxon>Bacteria</taxon>
        <taxon>Candidatus Yonathiibacteriota</taxon>
    </lineage>
</organism>
<dbReference type="InterPro" id="IPR005324">
    <property type="entry name" value="Ribosomal_uS5_C"/>
</dbReference>
<dbReference type="Pfam" id="PF03719">
    <property type="entry name" value="Ribosomal_S5_C"/>
    <property type="match status" value="1"/>
</dbReference>
<evidence type="ECO:0000313" key="12">
    <source>
        <dbReference type="EMBL" id="PIY58135.1"/>
    </source>
</evidence>
<evidence type="ECO:0000256" key="3">
    <source>
        <dbReference type="ARBA" id="ARBA00022884"/>
    </source>
</evidence>
<evidence type="ECO:0000256" key="8">
    <source>
        <dbReference type="PROSITE-ProRule" id="PRU00268"/>
    </source>
</evidence>
<evidence type="ECO:0000256" key="1">
    <source>
        <dbReference type="ARBA" id="ARBA00008945"/>
    </source>
</evidence>
<evidence type="ECO:0000313" key="13">
    <source>
        <dbReference type="Proteomes" id="UP000230732"/>
    </source>
</evidence>
<evidence type="ECO:0000256" key="6">
    <source>
        <dbReference type="ARBA" id="ARBA00035255"/>
    </source>
</evidence>
<dbReference type="Gene3D" id="3.30.230.10">
    <property type="match status" value="1"/>
</dbReference>
<dbReference type="PANTHER" id="PTHR48432:SF1">
    <property type="entry name" value="S5 DRBM DOMAIN-CONTAINING PROTEIN"/>
    <property type="match status" value="1"/>
</dbReference>
<dbReference type="Proteomes" id="UP000230732">
    <property type="component" value="Unassembled WGS sequence"/>
</dbReference>
<dbReference type="PANTHER" id="PTHR48432">
    <property type="entry name" value="S5 DRBM DOMAIN-CONTAINING PROTEIN"/>
    <property type="match status" value="1"/>
</dbReference>
<dbReference type="Pfam" id="PF00333">
    <property type="entry name" value="Ribosomal_S5"/>
    <property type="match status" value="1"/>
</dbReference>
<keyword evidence="3" id="KW-0694">RNA-binding</keyword>
<name>A0A2M7Q4W3_9BACT</name>
<sequence>MTETSTQQNTEATRIVAPTTTAPGRTPSSRTSFGGARSGASTGRGPARGGAGAGARKGGSSRGGRGGTFERAKPEFDNKLIQIRRVTRVVAGGRRFAFSVALVAGNRKGSVGVGIGKASDTALAIEKATKNAKKNMIKVLLTSGMMIPHEVEAKESSATVMIQPAKGRGMVAGSSVRNVLELAGIKDVRAKILSGSKNKLNNARATVKALQQLRAKGVKAVAESK</sequence>
<dbReference type="FunFam" id="3.30.230.10:FF:000002">
    <property type="entry name" value="30S ribosomal protein S5"/>
    <property type="match status" value="1"/>
</dbReference>
<dbReference type="EMBL" id="PFKX01000048">
    <property type="protein sequence ID" value="PIY58135.1"/>
    <property type="molecule type" value="Genomic_DNA"/>
</dbReference>
<dbReference type="GO" id="GO:0003735">
    <property type="term" value="F:structural constituent of ribosome"/>
    <property type="evidence" value="ECO:0007669"/>
    <property type="project" value="UniProtKB-UniRule"/>
</dbReference>
<feature type="compositionally biased region" description="Gly residues" evidence="10">
    <location>
        <begin position="46"/>
        <end position="67"/>
    </location>
</feature>
<evidence type="ECO:0000256" key="4">
    <source>
        <dbReference type="ARBA" id="ARBA00022980"/>
    </source>
</evidence>
<dbReference type="SUPFAM" id="SSF54768">
    <property type="entry name" value="dsRNA-binding domain-like"/>
    <property type="match status" value="1"/>
</dbReference>
<evidence type="ECO:0000256" key="7">
    <source>
        <dbReference type="ARBA" id="ARBA00035519"/>
    </source>
</evidence>
<dbReference type="GO" id="GO:1990904">
    <property type="term" value="C:ribonucleoprotein complex"/>
    <property type="evidence" value="ECO:0007669"/>
    <property type="project" value="UniProtKB-UniRule"/>
</dbReference>
<dbReference type="GO" id="GO:0005737">
    <property type="term" value="C:cytoplasm"/>
    <property type="evidence" value="ECO:0007669"/>
    <property type="project" value="UniProtKB-ARBA"/>
</dbReference>
<accession>A0A2M7Q4W3</accession>
<feature type="region of interest" description="Disordered" evidence="10">
    <location>
        <begin position="1"/>
        <end position="71"/>
    </location>
</feature>
<dbReference type="InterPro" id="IPR000851">
    <property type="entry name" value="Ribosomal_uS5"/>
</dbReference>
<protein>
    <recommendedName>
        <fullName evidence="6">Small ribosomal subunit protein uS5</fullName>
    </recommendedName>
    <alternativeName>
        <fullName evidence="7">30S ribosomal protein S5</fullName>
    </alternativeName>
</protein>